<dbReference type="GO" id="GO:0005576">
    <property type="term" value="C:extracellular region"/>
    <property type="evidence" value="ECO:0007669"/>
    <property type="project" value="TreeGrafter"/>
</dbReference>
<dbReference type="RefSeq" id="WP_151902184.1">
    <property type="nucleotide sequence ID" value="NZ_CP045032.1"/>
</dbReference>
<evidence type="ECO:0000256" key="5">
    <source>
        <dbReference type="SAM" id="SignalP"/>
    </source>
</evidence>
<dbReference type="GO" id="GO:0006865">
    <property type="term" value="P:amino acid transport"/>
    <property type="evidence" value="ECO:0007669"/>
    <property type="project" value="TreeGrafter"/>
</dbReference>
<keyword evidence="2" id="KW-0813">Transport</keyword>
<evidence type="ECO:0000256" key="3">
    <source>
        <dbReference type="ARBA" id="ARBA00022729"/>
    </source>
</evidence>
<organism evidence="7 8">
    <name type="scientific">Corynebacterium urogenitale</name>
    <dbReference type="NCBI Taxonomy" id="2487892"/>
    <lineage>
        <taxon>Bacteria</taxon>
        <taxon>Bacillati</taxon>
        <taxon>Actinomycetota</taxon>
        <taxon>Actinomycetes</taxon>
        <taxon>Mycobacteriales</taxon>
        <taxon>Corynebacteriaceae</taxon>
        <taxon>Corynebacterium</taxon>
    </lineage>
</organism>
<evidence type="ECO:0000259" key="6">
    <source>
        <dbReference type="SMART" id="SM00062"/>
    </source>
</evidence>
<evidence type="ECO:0000256" key="4">
    <source>
        <dbReference type="SAM" id="MobiDB-lite"/>
    </source>
</evidence>
<evidence type="ECO:0000313" key="8">
    <source>
        <dbReference type="Proteomes" id="UP000326711"/>
    </source>
</evidence>
<sequence length="377" mass="41771" precursor="true">MSAPTSRTGCLRRVATAVIATGTSLALLVGCAANEGPTPTWPSVSLDDMGSDLPVGAELVDPADLDTQTEVESISEEPFGTLRPDDSSVKERVPAILKRGRLVVGVGQYLNRLGFRDPLTGELGGFEVDLAREIARDIFGDPNKVEFRYVESRRREAALHNGDVDVVLRTWTMSRDRQSQTEFSLPYLSINSQLLVMRDSGITNFDSLRDRTVCAARDSAPARKISRYELGGLLLTRTWTDCLMAMQRNQADAIYSDDAILSGLQAQDPYMELVGGGEMPNYYAVGMATPESTKGSRGLVEQVNSTILRVRSDGTWDDLYEEWMQEYLGPARALPVYYRSESEDRQLSQERKRWEKEHPASSGSKILGTLPKEAFDD</sequence>
<dbReference type="Proteomes" id="UP000326711">
    <property type="component" value="Chromosome"/>
</dbReference>
<dbReference type="GO" id="GO:0030288">
    <property type="term" value="C:outer membrane-bounded periplasmic space"/>
    <property type="evidence" value="ECO:0007669"/>
    <property type="project" value="TreeGrafter"/>
</dbReference>
<dbReference type="CDD" id="cd13690">
    <property type="entry name" value="PBP2_GluB"/>
    <property type="match status" value="1"/>
</dbReference>
<name>A0A5J6Z3U5_9CORY</name>
<feature type="chain" id="PRO_5039605050" evidence="5">
    <location>
        <begin position="27"/>
        <end position="377"/>
    </location>
</feature>
<dbReference type="SMART" id="SM00062">
    <property type="entry name" value="PBPb"/>
    <property type="match status" value="1"/>
</dbReference>
<evidence type="ECO:0000313" key="7">
    <source>
        <dbReference type="EMBL" id="QFQ01716.1"/>
    </source>
</evidence>
<evidence type="ECO:0000256" key="2">
    <source>
        <dbReference type="ARBA" id="ARBA00022448"/>
    </source>
</evidence>
<keyword evidence="8" id="KW-1185">Reference proteome</keyword>
<comment type="similarity">
    <text evidence="1">Belongs to the bacterial solute-binding protein 3 family.</text>
</comment>
<feature type="signal peptide" evidence="5">
    <location>
        <begin position="1"/>
        <end position="26"/>
    </location>
</feature>
<protein>
    <submittedName>
        <fullName evidence="7">ABC transporter glutamine-binding protein GlnH</fullName>
    </submittedName>
</protein>
<dbReference type="InterPro" id="IPR001638">
    <property type="entry name" value="Solute-binding_3/MltF_N"/>
</dbReference>
<dbReference type="Gene3D" id="3.40.190.10">
    <property type="entry name" value="Periplasmic binding protein-like II"/>
    <property type="match status" value="2"/>
</dbReference>
<dbReference type="PANTHER" id="PTHR30085">
    <property type="entry name" value="AMINO ACID ABC TRANSPORTER PERMEASE"/>
    <property type="match status" value="1"/>
</dbReference>
<dbReference type="SUPFAM" id="SSF53850">
    <property type="entry name" value="Periplasmic binding protein-like II"/>
    <property type="match status" value="1"/>
</dbReference>
<dbReference type="PROSITE" id="PS51257">
    <property type="entry name" value="PROKAR_LIPOPROTEIN"/>
    <property type="match status" value="1"/>
</dbReference>
<feature type="compositionally biased region" description="Basic and acidic residues" evidence="4">
    <location>
        <begin position="345"/>
        <end position="359"/>
    </location>
</feature>
<dbReference type="Pfam" id="PF00497">
    <property type="entry name" value="SBP_bac_3"/>
    <property type="match status" value="1"/>
</dbReference>
<feature type="region of interest" description="Disordered" evidence="4">
    <location>
        <begin position="345"/>
        <end position="377"/>
    </location>
</feature>
<dbReference type="InterPro" id="IPR051455">
    <property type="entry name" value="Bact_solute-bind_prot3"/>
</dbReference>
<dbReference type="OrthoDB" id="9807888at2"/>
<dbReference type="PANTHER" id="PTHR30085:SF6">
    <property type="entry name" value="ABC TRANSPORTER GLUTAMINE-BINDING PROTEIN GLNH"/>
    <property type="match status" value="1"/>
</dbReference>
<dbReference type="KEGG" id="cuo:CUROG_01580"/>
<dbReference type="AlphaFoldDB" id="A0A5J6Z3U5"/>
<gene>
    <name evidence="7" type="primary">glnH1</name>
    <name evidence="7" type="ORF">CUROG_01580</name>
</gene>
<feature type="domain" description="Solute-binding protein family 3/N-terminal" evidence="6">
    <location>
        <begin position="101"/>
        <end position="327"/>
    </location>
</feature>
<evidence type="ECO:0000256" key="1">
    <source>
        <dbReference type="ARBA" id="ARBA00010333"/>
    </source>
</evidence>
<accession>A0A5J6Z3U5</accession>
<proteinExistence type="inferred from homology"/>
<dbReference type="EMBL" id="CP045032">
    <property type="protein sequence ID" value="QFQ01716.1"/>
    <property type="molecule type" value="Genomic_DNA"/>
</dbReference>
<reference evidence="8" key="1">
    <citation type="submission" date="2019-10" db="EMBL/GenBank/DDBJ databases">
        <title>Complete genome sequence of Corynebacterium urogenitalis DSM 108747, isolated from the genital tract of a cow.</title>
        <authorList>
            <person name="Ruckert C."/>
            <person name="Ballas P."/>
            <person name="Wagener K."/>
            <person name="Drillich M."/>
            <person name="Kaempfer P."/>
            <person name="Busse H.-J."/>
            <person name="Ehling-Schulz M."/>
        </authorList>
    </citation>
    <scope>NUCLEOTIDE SEQUENCE [LARGE SCALE GENOMIC DNA]</scope>
    <source>
        <strain evidence="8">LMM 1652</strain>
    </source>
</reference>
<keyword evidence="3 5" id="KW-0732">Signal</keyword>